<dbReference type="EMBL" id="LN714485">
    <property type="protein sequence ID" value="CEL69562.1"/>
    <property type="molecule type" value="Genomic_DNA"/>
</dbReference>
<proteinExistence type="predicted"/>
<evidence type="ECO:0000313" key="4">
    <source>
        <dbReference type="Proteomes" id="UP000007494"/>
    </source>
</evidence>
<dbReference type="Pfam" id="PF04092">
    <property type="entry name" value="SAG"/>
    <property type="match status" value="2"/>
</dbReference>
<dbReference type="Gene3D" id="2.60.40.1320">
    <property type="entry name" value="SRS domain"/>
    <property type="match status" value="2"/>
</dbReference>
<dbReference type="InParanoid" id="F0VL91"/>
<protein>
    <submittedName>
        <fullName evidence="2">SRS domain-containing protein</fullName>
    </submittedName>
</protein>
<evidence type="ECO:0000313" key="3">
    <source>
        <dbReference type="EMBL" id="CEL69562.1"/>
    </source>
</evidence>
<dbReference type="EMBL" id="FR823391">
    <property type="protein sequence ID" value="CBZ54843.1"/>
    <property type="molecule type" value="Genomic_DNA"/>
</dbReference>
<sequence>MTAWGFPAFTEMSRIRLLERIFRFLLAIVLAGVLLEPISSSATPGNSSSSDVPTCDKAGTSPGELRAQLDLTLSSDSDSVSFKCSSAQEATREPSNGNVYTDESCSQDHPLATVYTNAKLSESIDADKIKYTLTIPKGSRTTEKVLCYKCTLPSTDPEGKSIATQTEGKVCKVKITVDAVEPIKPEPESSDEQSTGVIECTGADTTKEASVSAESPLSFKCGAGMSLHPTNLTDVFDDQDGKCAAEVALQTLVDATLTKTDAEATHNEQPVYRLVVKTAPPEDTALCYKCVTTSSNLETKTNSGEESAAKECLLKISVKGSPSSAFSPTWGSPQGALVFFVAAQMMLSMS</sequence>
<keyword evidence="4" id="KW-1185">Reference proteome</keyword>
<name>F0VL91_NEOCL</name>
<dbReference type="InterPro" id="IPR007226">
    <property type="entry name" value="SRS_dom"/>
</dbReference>
<dbReference type="VEuPathDB" id="ToxoDB:NCLIV_052690"/>
<dbReference type="RefSeq" id="XP_003884871.1">
    <property type="nucleotide sequence ID" value="XM_003884822.1"/>
</dbReference>
<reference evidence="3" key="4">
    <citation type="journal article" date="2015" name="PLoS ONE">
        <title>Comprehensive Evaluation of Toxoplasma gondii VEG and Neospora caninum LIV Genomes with Tachyzoite Stage Transcriptome and Proteome Defines Novel Transcript Features.</title>
        <authorList>
            <person name="Ramaprasad A."/>
            <person name="Mourier T."/>
            <person name="Naeem R."/>
            <person name="Malas T.B."/>
            <person name="Moussa E."/>
            <person name="Panigrahi A."/>
            <person name="Vermont S.J."/>
            <person name="Otto T.D."/>
            <person name="Wastling J."/>
            <person name="Pain A."/>
        </authorList>
    </citation>
    <scope>NUCLEOTIDE SEQUENCE</scope>
    <source>
        <strain evidence="3">Liverpool</strain>
    </source>
</reference>
<evidence type="ECO:0000259" key="1">
    <source>
        <dbReference type="Pfam" id="PF04092"/>
    </source>
</evidence>
<dbReference type="GO" id="GO:0016020">
    <property type="term" value="C:membrane"/>
    <property type="evidence" value="ECO:0007669"/>
    <property type="project" value="InterPro"/>
</dbReference>
<feature type="domain" description="SRS" evidence="1">
    <location>
        <begin position="198"/>
        <end position="318"/>
    </location>
</feature>
<dbReference type="InterPro" id="IPR036755">
    <property type="entry name" value="SRS_dom_sf"/>
</dbReference>
<evidence type="ECO:0000313" key="2">
    <source>
        <dbReference type="EMBL" id="CBZ54843.1"/>
    </source>
</evidence>
<organism evidence="2 4">
    <name type="scientific">Neospora caninum (strain Liverpool)</name>
    <dbReference type="NCBI Taxonomy" id="572307"/>
    <lineage>
        <taxon>Eukaryota</taxon>
        <taxon>Sar</taxon>
        <taxon>Alveolata</taxon>
        <taxon>Apicomplexa</taxon>
        <taxon>Conoidasida</taxon>
        <taxon>Coccidia</taxon>
        <taxon>Eucoccidiorida</taxon>
        <taxon>Eimeriorina</taxon>
        <taxon>Sarcocystidae</taxon>
        <taxon>Neospora</taxon>
    </lineage>
</organism>
<reference evidence="2" key="2">
    <citation type="submission" date="2011-03" db="EMBL/GenBank/DDBJ databases">
        <title>Comparative genomics and transcriptomics of Neospora caninum and Toxoplasma gondii.</title>
        <authorList>
            <person name="Reid A.J."/>
            <person name="Sohal A."/>
            <person name="Harris D."/>
            <person name="Quail M."/>
            <person name="Sanders M."/>
            <person name="Berriman M."/>
            <person name="Wastling J.M."/>
            <person name="Pain A."/>
        </authorList>
    </citation>
    <scope>NUCLEOTIDE SEQUENCE</scope>
    <source>
        <strain evidence="2">Liverpool</strain>
    </source>
</reference>
<dbReference type="Proteomes" id="UP000007494">
    <property type="component" value="Chromosome X"/>
</dbReference>
<accession>F0VL91</accession>
<reference evidence="4" key="3">
    <citation type="journal article" date="2012" name="PLoS Pathog.">
        <title>Comparative genomics of the apicomplexan parasites Toxoplasma gondii and Neospora caninum: Coccidia differing in host range and transmission strategy.</title>
        <authorList>
            <person name="Reid A.J."/>
            <person name="Vermont S.J."/>
            <person name="Cotton J.A."/>
            <person name="Harris D."/>
            <person name="Hill-Cawthorne G.A."/>
            <person name="Konen-Waisman S."/>
            <person name="Latham S.M."/>
            <person name="Mourier T."/>
            <person name="Norton R."/>
            <person name="Quail M.A."/>
            <person name="Sanders M."/>
            <person name="Shanmugam D."/>
            <person name="Sohal A."/>
            <person name="Wasmuth J.D."/>
            <person name="Brunk B."/>
            <person name="Grigg M.E."/>
            <person name="Howard J.C."/>
            <person name="Parkinson J."/>
            <person name="Roos D.S."/>
            <person name="Trees A.J."/>
            <person name="Berriman M."/>
            <person name="Pain A."/>
            <person name="Wastling J.M."/>
        </authorList>
    </citation>
    <scope>NUCLEOTIDE SEQUENCE [LARGE SCALE GENOMIC DNA]</scope>
    <source>
        <strain evidence="4">Liverpool</strain>
    </source>
</reference>
<feature type="domain" description="SRS" evidence="1">
    <location>
        <begin position="52"/>
        <end position="177"/>
    </location>
</feature>
<dbReference type="GeneID" id="13446547"/>
<dbReference type="SUPFAM" id="SSF74877">
    <property type="entry name" value="Major surface antigen p30, SAG1"/>
    <property type="match status" value="2"/>
</dbReference>
<reference evidence="2" key="1">
    <citation type="submission" date="2011-02" db="EMBL/GenBank/DDBJ databases">
        <authorList>
            <person name="Aslett M."/>
        </authorList>
    </citation>
    <scope>NUCLEOTIDE SEQUENCE</scope>
    <source>
        <strain evidence="2">Liverpool</strain>
    </source>
</reference>
<dbReference type="AlphaFoldDB" id="F0VL91"/>
<gene>
    <name evidence="3" type="ORF">BN1204_052690</name>
    <name evidence="2" type="ORF">NCLIV_052690</name>
</gene>